<keyword evidence="3" id="KW-1185">Reference proteome</keyword>
<gene>
    <name evidence="2" type="ORF">SSLN_LOCUS12873</name>
</gene>
<reference evidence="2 3" key="2">
    <citation type="submission" date="2018-11" db="EMBL/GenBank/DDBJ databases">
        <authorList>
            <consortium name="Pathogen Informatics"/>
        </authorList>
    </citation>
    <scope>NUCLEOTIDE SEQUENCE [LARGE SCALE GENOMIC DNA]</scope>
    <source>
        <strain evidence="2 3">NST_G2</strain>
    </source>
</reference>
<accession>A0A183T8S5</accession>
<protein>
    <submittedName>
        <fullName evidence="2 4">Uncharacterized protein</fullName>
    </submittedName>
</protein>
<dbReference type="OrthoDB" id="10030815at2759"/>
<organism evidence="4">
    <name type="scientific">Schistocephalus solidus</name>
    <name type="common">Tapeworm</name>
    <dbReference type="NCBI Taxonomy" id="70667"/>
    <lineage>
        <taxon>Eukaryota</taxon>
        <taxon>Metazoa</taxon>
        <taxon>Spiralia</taxon>
        <taxon>Lophotrochozoa</taxon>
        <taxon>Platyhelminthes</taxon>
        <taxon>Cestoda</taxon>
        <taxon>Eucestoda</taxon>
        <taxon>Diphyllobothriidea</taxon>
        <taxon>Diphyllobothriidae</taxon>
        <taxon>Schistocephalus</taxon>
    </lineage>
</organism>
<evidence type="ECO:0000313" key="4">
    <source>
        <dbReference type="WBParaSite" id="SSLN_0001337101-mRNA-1"/>
    </source>
</evidence>
<evidence type="ECO:0000313" key="3">
    <source>
        <dbReference type="Proteomes" id="UP000275846"/>
    </source>
</evidence>
<feature type="region of interest" description="Disordered" evidence="1">
    <location>
        <begin position="136"/>
        <end position="158"/>
    </location>
</feature>
<reference evidence="4" key="1">
    <citation type="submission" date="2016-06" db="UniProtKB">
        <authorList>
            <consortium name="WormBaseParasite"/>
        </authorList>
    </citation>
    <scope>IDENTIFICATION</scope>
</reference>
<dbReference type="WBParaSite" id="SSLN_0001337101-mRNA-1">
    <property type="protein sequence ID" value="SSLN_0001337101-mRNA-1"/>
    <property type="gene ID" value="SSLN_0001337101"/>
</dbReference>
<evidence type="ECO:0000256" key="1">
    <source>
        <dbReference type="SAM" id="MobiDB-lite"/>
    </source>
</evidence>
<sequence>MSAGKFKRPNDDSIDMCAYEDKVVNNIRAAVVVLVKPLSHSSSTQSSRPAQRTALIARELARYKVKIAAPSKTRFSEQYQLEEVGAGYTFFWSSRLKAEQRDSGIVFAIRNDIVRHLPCMPQGINDRLTSFPLPLQEENSTTSSAPTPPPSPMTSSDAAKDKFYEDLNAHLAIVPKADKLIVLGDFKAHAAWQGELDPHGVGGYNDNGLLLLRTRAKTVSC</sequence>
<evidence type="ECO:0000313" key="2">
    <source>
        <dbReference type="EMBL" id="VDL99258.1"/>
    </source>
</evidence>
<dbReference type="Gene3D" id="3.60.10.10">
    <property type="entry name" value="Endonuclease/exonuclease/phosphatase"/>
    <property type="match status" value="1"/>
</dbReference>
<dbReference type="InterPro" id="IPR036691">
    <property type="entry name" value="Endo/exonu/phosph_ase_sf"/>
</dbReference>
<dbReference type="AlphaFoldDB" id="A0A183T8S5"/>
<proteinExistence type="predicted"/>
<dbReference type="Proteomes" id="UP000275846">
    <property type="component" value="Unassembled WGS sequence"/>
</dbReference>
<dbReference type="EMBL" id="UYSU01037607">
    <property type="protein sequence ID" value="VDL99258.1"/>
    <property type="molecule type" value="Genomic_DNA"/>
</dbReference>
<name>A0A183T8S5_SCHSO</name>